<dbReference type="AlphaFoldDB" id="A0A7S1SU59"/>
<evidence type="ECO:0000256" key="7">
    <source>
        <dbReference type="ARBA" id="ARBA00023014"/>
    </source>
</evidence>
<dbReference type="InterPro" id="IPR016454">
    <property type="entry name" value="Cysteine_dSase"/>
</dbReference>
<dbReference type="GO" id="GO:0016782">
    <property type="term" value="F:transferase activity, transferring sulphur-containing groups"/>
    <property type="evidence" value="ECO:0007669"/>
    <property type="project" value="UniProtKB-ARBA"/>
</dbReference>
<dbReference type="GO" id="GO:0046872">
    <property type="term" value="F:metal ion binding"/>
    <property type="evidence" value="ECO:0007669"/>
    <property type="project" value="UniProtKB-KW"/>
</dbReference>
<dbReference type="PANTHER" id="PTHR11601">
    <property type="entry name" value="CYSTEINE DESULFURYLASE FAMILY MEMBER"/>
    <property type="match status" value="1"/>
</dbReference>
<dbReference type="InterPro" id="IPR015422">
    <property type="entry name" value="PyrdxlP-dep_Trfase_small"/>
</dbReference>
<dbReference type="GO" id="GO:0051536">
    <property type="term" value="F:iron-sulfur cluster binding"/>
    <property type="evidence" value="ECO:0007669"/>
    <property type="project" value="UniProtKB-KW"/>
</dbReference>
<keyword evidence="7" id="KW-0411">Iron-sulfur</keyword>
<keyword evidence="4" id="KW-0479">Metal-binding</keyword>
<dbReference type="Gene3D" id="3.40.640.10">
    <property type="entry name" value="Type I PLP-dependent aspartate aminotransferase-like (Major domain)"/>
    <property type="match status" value="1"/>
</dbReference>
<dbReference type="InterPro" id="IPR015421">
    <property type="entry name" value="PyrdxlP-dep_Trfase_major"/>
</dbReference>
<dbReference type="SUPFAM" id="SSF53383">
    <property type="entry name" value="PLP-dependent transferases"/>
    <property type="match status" value="1"/>
</dbReference>
<evidence type="ECO:0000256" key="6">
    <source>
        <dbReference type="ARBA" id="ARBA00023004"/>
    </source>
</evidence>
<evidence type="ECO:0000313" key="9">
    <source>
        <dbReference type="EMBL" id="CAD9209047.1"/>
    </source>
</evidence>
<keyword evidence="6" id="KW-0408">Iron</keyword>
<keyword evidence="5" id="KW-0663">Pyridoxal phosphate</keyword>
<evidence type="ECO:0000256" key="3">
    <source>
        <dbReference type="ARBA" id="ARBA00022679"/>
    </source>
</evidence>
<name>A0A7S1SU59_9CHLO</name>
<dbReference type="Gene3D" id="1.10.260.50">
    <property type="match status" value="1"/>
</dbReference>
<evidence type="ECO:0000256" key="5">
    <source>
        <dbReference type="ARBA" id="ARBA00022898"/>
    </source>
</evidence>
<dbReference type="PANTHER" id="PTHR11601:SF34">
    <property type="entry name" value="CYSTEINE DESULFURASE"/>
    <property type="match status" value="1"/>
</dbReference>
<evidence type="ECO:0000256" key="2">
    <source>
        <dbReference type="ARBA" id="ARBA00006490"/>
    </source>
</evidence>
<accession>A0A7S1SU59</accession>
<sequence>MPFLQDCVYLDYNATTPIFPEVAQEMQPFLYEAFGNPSSGHTYGRKCKAAVDLARQRVASAVGAASPDEIYFTSCGTESDNWAILGTIDNSTFPVPHIVTTNIEHPAILELLRSLQRQNKITFTAVGVSSEGIVNVDDVVGAIKPETCLITIMHGNNEIGALQPIKEITDRIRGMDIPFHSDAAQSLGKVKVDVQEMGVDMATFVGHKIGAPKGVAALYVKDGVKLPPALIGGAQERGMRAGTESVVLLSGFGKAAEMLEKEGDELFHHLRTVRNYLRESLERALPEERLRFNGPTDESKRTANTLSVSIKGVNASLLLLELQDTVAASAGAACKRGQGALLSDTLKAIDVPAEFALGTVRLSVGRHTSKAEIDRAVGHILEACESQGIDVTGSIRQGGHRV</sequence>
<reference evidence="9" key="1">
    <citation type="submission" date="2021-01" db="EMBL/GenBank/DDBJ databases">
        <authorList>
            <person name="Corre E."/>
            <person name="Pelletier E."/>
            <person name="Niang G."/>
            <person name="Scheremetjew M."/>
            <person name="Finn R."/>
            <person name="Kale V."/>
            <person name="Holt S."/>
            <person name="Cochrane G."/>
            <person name="Meng A."/>
            <person name="Brown T."/>
            <person name="Cohen L."/>
        </authorList>
    </citation>
    <scope>NUCLEOTIDE SEQUENCE</scope>
    <source>
        <strain evidence="9">PLY429</strain>
    </source>
</reference>
<evidence type="ECO:0000259" key="8">
    <source>
        <dbReference type="Pfam" id="PF00266"/>
    </source>
</evidence>
<feature type="domain" description="Aminotransferase class V" evidence="8">
    <location>
        <begin position="8"/>
        <end position="375"/>
    </location>
</feature>
<evidence type="ECO:0000256" key="4">
    <source>
        <dbReference type="ARBA" id="ARBA00022723"/>
    </source>
</evidence>
<dbReference type="EMBL" id="HBGG01021697">
    <property type="protein sequence ID" value="CAD9209047.1"/>
    <property type="molecule type" value="Transcribed_RNA"/>
</dbReference>
<dbReference type="Gene3D" id="3.90.1150.10">
    <property type="entry name" value="Aspartate Aminotransferase, domain 1"/>
    <property type="match status" value="1"/>
</dbReference>
<dbReference type="Pfam" id="PF00266">
    <property type="entry name" value="Aminotran_5"/>
    <property type="match status" value="1"/>
</dbReference>
<comment type="similarity">
    <text evidence="2">Belongs to the class-V pyridoxal-phosphate-dependent aminotransferase family. NifS/IscS subfamily.</text>
</comment>
<keyword evidence="3" id="KW-0808">Transferase</keyword>
<proteinExistence type="inferred from homology"/>
<gene>
    <name evidence="9" type="ORF">TCHU04912_LOCUS11285</name>
</gene>
<evidence type="ECO:0000256" key="1">
    <source>
        <dbReference type="ARBA" id="ARBA00001933"/>
    </source>
</evidence>
<dbReference type="InterPro" id="IPR000192">
    <property type="entry name" value="Aminotrans_V_dom"/>
</dbReference>
<comment type="cofactor">
    <cofactor evidence="1">
        <name>pyridoxal 5'-phosphate</name>
        <dbReference type="ChEBI" id="CHEBI:597326"/>
    </cofactor>
</comment>
<organism evidence="9">
    <name type="scientific">Tetraselmis chuii</name>
    <dbReference type="NCBI Taxonomy" id="63592"/>
    <lineage>
        <taxon>Eukaryota</taxon>
        <taxon>Viridiplantae</taxon>
        <taxon>Chlorophyta</taxon>
        <taxon>core chlorophytes</taxon>
        <taxon>Chlorodendrophyceae</taxon>
        <taxon>Chlorodendrales</taxon>
        <taxon>Chlorodendraceae</taxon>
        <taxon>Tetraselmis</taxon>
    </lineage>
</organism>
<protein>
    <recommendedName>
        <fullName evidence="8">Aminotransferase class V domain-containing protein</fullName>
    </recommendedName>
</protein>
<dbReference type="InterPro" id="IPR015424">
    <property type="entry name" value="PyrdxlP-dep_Trfase"/>
</dbReference>
<dbReference type="FunFam" id="3.40.640.10:FF:000084">
    <property type="entry name" value="IscS-like cysteine desulfurase"/>
    <property type="match status" value="1"/>
</dbReference>
<dbReference type="PIRSF" id="PIRSF005572">
    <property type="entry name" value="NifS"/>
    <property type="match status" value="1"/>
</dbReference>